<dbReference type="SUPFAM" id="SSF100920">
    <property type="entry name" value="Heat shock protein 70kD (HSP70), peptide-binding domain"/>
    <property type="match status" value="1"/>
</dbReference>
<evidence type="ECO:0000256" key="4">
    <source>
        <dbReference type="RuleBase" id="RU003322"/>
    </source>
</evidence>
<dbReference type="PROSITE" id="PS01036">
    <property type="entry name" value="HSP70_3"/>
    <property type="match status" value="1"/>
</dbReference>
<dbReference type="InterPro" id="IPR018181">
    <property type="entry name" value="Heat_shock_70_CS"/>
</dbReference>
<evidence type="ECO:0000256" key="1">
    <source>
        <dbReference type="ARBA" id="ARBA00007381"/>
    </source>
</evidence>
<gene>
    <name evidence="5" type="primary">hscA</name>
    <name evidence="5" type="ORF">BUCICUMA2628_404</name>
</gene>
<dbReference type="InterPro" id="IPR013126">
    <property type="entry name" value="Hsp_70_fam"/>
</dbReference>
<organism evidence="5 6">
    <name type="scientific">Buchnera aphidicola</name>
    <name type="common">Cinara cuneomaculata</name>
    <dbReference type="NCBI Taxonomy" id="1660040"/>
    <lineage>
        <taxon>Bacteria</taxon>
        <taxon>Pseudomonadati</taxon>
        <taxon>Pseudomonadota</taxon>
        <taxon>Gammaproteobacteria</taxon>
        <taxon>Enterobacterales</taxon>
        <taxon>Erwiniaceae</taxon>
        <taxon>Buchnera</taxon>
    </lineage>
</organism>
<dbReference type="PRINTS" id="PR00301">
    <property type="entry name" value="HEATSHOCK70"/>
</dbReference>
<dbReference type="GO" id="GO:0140662">
    <property type="term" value="F:ATP-dependent protein folding chaperone"/>
    <property type="evidence" value="ECO:0007669"/>
    <property type="project" value="InterPro"/>
</dbReference>
<evidence type="ECO:0000256" key="3">
    <source>
        <dbReference type="ARBA" id="ARBA00022840"/>
    </source>
</evidence>
<dbReference type="Gene3D" id="3.30.30.30">
    <property type="match status" value="1"/>
</dbReference>
<protein>
    <submittedName>
        <fullName evidence="5">Chaperone protein HscA, partial</fullName>
    </submittedName>
</protein>
<dbReference type="Proteomes" id="UP000294404">
    <property type="component" value="Chromosome"/>
</dbReference>
<evidence type="ECO:0000313" key="5">
    <source>
        <dbReference type="EMBL" id="VFP78420.1"/>
    </source>
</evidence>
<keyword evidence="3 4" id="KW-0067">ATP-binding</keyword>
<evidence type="ECO:0000256" key="2">
    <source>
        <dbReference type="ARBA" id="ARBA00022741"/>
    </source>
</evidence>
<dbReference type="PANTHER" id="PTHR19375">
    <property type="entry name" value="HEAT SHOCK PROTEIN 70KDA"/>
    <property type="match status" value="1"/>
</dbReference>
<dbReference type="Gene3D" id="3.30.420.40">
    <property type="match status" value="2"/>
</dbReference>
<evidence type="ECO:0000313" key="6">
    <source>
        <dbReference type="Proteomes" id="UP000294404"/>
    </source>
</evidence>
<dbReference type="PROSITE" id="PS00329">
    <property type="entry name" value="HSP70_2"/>
    <property type="match status" value="1"/>
</dbReference>
<dbReference type="AlphaFoldDB" id="A0A451CYF1"/>
<keyword evidence="2 4" id="KW-0547">Nucleotide-binding</keyword>
<accession>A0A451CYF1</accession>
<dbReference type="SUPFAM" id="SSF53067">
    <property type="entry name" value="Actin-like ATPase domain"/>
    <property type="match status" value="2"/>
</dbReference>
<dbReference type="GO" id="GO:0005524">
    <property type="term" value="F:ATP binding"/>
    <property type="evidence" value="ECO:0007669"/>
    <property type="project" value="UniProtKB-KW"/>
</dbReference>
<dbReference type="InterPro" id="IPR029047">
    <property type="entry name" value="HSP70_peptide-bd_sf"/>
</dbReference>
<dbReference type="Gene3D" id="3.90.640.10">
    <property type="entry name" value="Actin, Chain A, domain 4"/>
    <property type="match status" value="1"/>
</dbReference>
<sequence>MKKKKIIIGIDFGTTYCLVSTIQKKKIKIINAFNKRKLFPTIIHFENKKSIIGWKAYKFLNKDAKNTITSIKRFIGVSYTELKKNKLNIPYNISENSKKELVFKTKTGKITVSFIIKKIFKYIKKKIEKKLKKNIYAAVITIPAYFNNIQKNIVRVSAESSQIKVLRLLNEPTAAAIAYGLEKKRKGLICVYDLGGGTFDISILKVSKGIFEVLVTKGDTSLGGDDFDYLLANFLYFKLKNKPKLNHNLFKKLLIIAEQVKIQLSKKSLITVKIFNNIINCSVVEFNRLIYPYVQKTLKILKSAVQDANIKISKINDIILVGGSTYIPLIRQKIYSLIKIKPLILINPTEAVARGAGLHANFLYYKKQVMDQPMLLLDIIPISIGIELLGGIMEKMIKKNTKIPTEVIKVFTTFKDYQTGFCINIFQGEDKYVKNCILLKKFKIQGLPARMAGQIKIITTFNIDVDGQLSVTIQEKISKTNFFIKINTMYQYNNSINISS</sequence>
<dbReference type="InterPro" id="IPR043129">
    <property type="entry name" value="ATPase_NBD"/>
</dbReference>
<comment type="similarity">
    <text evidence="1 4">Belongs to the heat shock protein 70 family.</text>
</comment>
<reference evidence="5 6" key="1">
    <citation type="submission" date="2019-02" db="EMBL/GenBank/DDBJ databases">
        <authorList>
            <person name="Manzano-Marin A."/>
            <person name="Manzano-Marin A."/>
        </authorList>
    </citation>
    <scope>NUCLEOTIDE SEQUENCE [LARGE SCALE GENOMIC DNA]</scope>
    <source>
        <strain evidence="5 6">BuCicuneomaculata</strain>
    </source>
</reference>
<dbReference type="EMBL" id="LR217695">
    <property type="protein sequence ID" value="VFP78420.1"/>
    <property type="molecule type" value="Genomic_DNA"/>
</dbReference>
<dbReference type="Gene3D" id="2.60.34.10">
    <property type="entry name" value="Substrate Binding Domain Of DNAk, Chain A, domain 1"/>
    <property type="match status" value="1"/>
</dbReference>
<proteinExistence type="inferred from homology"/>
<name>A0A451CYF1_9GAMM</name>
<dbReference type="Pfam" id="PF00012">
    <property type="entry name" value="HSP70"/>
    <property type="match status" value="1"/>
</dbReference>